<evidence type="ECO:0000256" key="1">
    <source>
        <dbReference type="SAM" id="SignalP"/>
    </source>
</evidence>
<dbReference type="RefSeq" id="WP_014373065.1">
    <property type="nucleotide sequence ID" value="NC_016940.1"/>
</dbReference>
<gene>
    <name evidence="2" type="ordered locus">SGRA_0068</name>
</gene>
<evidence type="ECO:0008006" key="4">
    <source>
        <dbReference type="Google" id="ProtNLM"/>
    </source>
</evidence>
<dbReference type="Proteomes" id="UP000007519">
    <property type="component" value="Chromosome"/>
</dbReference>
<evidence type="ECO:0000313" key="2">
    <source>
        <dbReference type="EMBL" id="AFC22813.1"/>
    </source>
</evidence>
<dbReference type="Gene3D" id="2.60.40.1120">
    <property type="entry name" value="Carboxypeptidase-like, regulatory domain"/>
    <property type="match status" value="1"/>
</dbReference>
<reference evidence="2 3" key="1">
    <citation type="journal article" date="2012" name="Stand. Genomic Sci.">
        <title>Complete genome sequencing and analysis of Saprospira grandis str. Lewin, a predatory marine bacterium.</title>
        <authorList>
            <person name="Saw J.H."/>
            <person name="Yuryev A."/>
            <person name="Kanbe M."/>
            <person name="Hou S."/>
            <person name="Young A.G."/>
            <person name="Aizawa S."/>
            <person name="Alam M."/>
        </authorList>
    </citation>
    <scope>NUCLEOTIDE SEQUENCE [LARGE SCALE GENOMIC DNA]</scope>
    <source>
        <strain evidence="2 3">Lewin</strain>
    </source>
</reference>
<dbReference type="InterPro" id="IPR043741">
    <property type="entry name" value="DUF5686"/>
</dbReference>
<dbReference type="AlphaFoldDB" id="H6L4D4"/>
<dbReference type="SUPFAM" id="SSF49464">
    <property type="entry name" value="Carboxypeptidase regulatory domain-like"/>
    <property type="match status" value="1"/>
</dbReference>
<dbReference type="Pfam" id="PF18939">
    <property type="entry name" value="DUF5686"/>
    <property type="match status" value="1"/>
</dbReference>
<accession>H6L4D4</accession>
<dbReference type="KEGG" id="sgn:SGRA_0068"/>
<dbReference type="eggNOG" id="COG1470">
    <property type="taxonomic scope" value="Bacteria"/>
</dbReference>
<dbReference type="EMBL" id="CP002831">
    <property type="protein sequence ID" value="AFC22813.1"/>
    <property type="molecule type" value="Genomic_DNA"/>
</dbReference>
<organism evidence="2 3">
    <name type="scientific">Saprospira grandis (strain Lewin)</name>
    <dbReference type="NCBI Taxonomy" id="984262"/>
    <lineage>
        <taxon>Bacteria</taxon>
        <taxon>Pseudomonadati</taxon>
        <taxon>Bacteroidota</taxon>
        <taxon>Saprospiria</taxon>
        <taxon>Saprospirales</taxon>
        <taxon>Saprospiraceae</taxon>
        <taxon>Saprospira</taxon>
    </lineage>
</organism>
<dbReference type="OrthoDB" id="983143at2"/>
<dbReference type="InterPro" id="IPR008969">
    <property type="entry name" value="CarboxyPept-like_regulatory"/>
</dbReference>
<proteinExistence type="predicted"/>
<feature type="signal peptide" evidence="1">
    <location>
        <begin position="1"/>
        <end position="20"/>
    </location>
</feature>
<dbReference type="HOGENOM" id="CLU_015931_0_0_10"/>
<protein>
    <recommendedName>
        <fullName evidence="4">Carboxypeptidase-like regulatory domain-containing protein</fullName>
    </recommendedName>
</protein>
<name>H6L4D4_SAPGL</name>
<feature type="chain" id="PRO_5003603880" description="Carboxypeptidase-like regulatory domain-containing protein" evidence="1">
    <location>
        <begin position="21"/>
        <end position="828"/>
    </location>
</feature>
<keyword evidence="3" id="KW-1185">Reference proteome</keyword>
<keyword evidence="1" id="KW-0732">Signal</keyword>
<evidence type="ECO:0000313" key="3">
    <source>
        <dbReference type="Proteomes" id="UP000007519"/>
    </source>
</evidence>
<dbReference type="Pfam" id="PF13715">
    <property type="entry name" value="CarbopepD_reg_2"/>
    <property type="match status" value="1"/>
</dbReference>
<sequence length="828" mass="95694">MNKILFLLLFLGFSSSQLLAQLSGLVTDEKGAPLPFVSVYLQKESVGTTSNIEGRYLLRLAPGEYQLVFQYVGYKKKVINLNWSENEQLELNVELAPLDLQAPEVVVDGSEDPAYGIIRQAMKKRKFYLNQVQKFSCEAYVKGAQEISELPESIMGQSTAEFRKQLDSSGSGMVYLSESVSKIYVQGNKVKEEMISSKVSGDDNGFSFNSGAAMMDMNFYQNYTELIDARLLSPIGQGALNAYKYKLLNTFFDEGKMIYQVQVIPKNPLGQLFFGDIYIVDGEWCIHSTDLKTTGKAANISILDTVAFKQLHVEVQDSVWRLFSQEIELSINVFGIEISGGIIGVFQQYDLAPEFPKKLFNNEIFSVEAEANKKTEVYWDSIRPLPLSEKEVVEYHIKDSLQEVLNDPAYIDSMDRVANRPSWSLLLSGYSYRKRNKGYSWSISSPLYSIMYNTLQGFYGDVNLGYNKHFNKENTRYLNAKMKLQYGLADKRLRPSGSLFFRFNKINDANLTLSGGNLVQQFVEDPPMSPLINSYTSLVYRQNYIKAYDKTFAHLRYSQRLFNGLRLLFQAEYAQRKALRNQADYSLLFRDKREFYSNQPLDFNQPPAEDTLAFQANDRLLLDLRFRLRFGQKYLSYPKERIYRPSNIPEIWLIYKKALALNDQMTAFDYLGAYIQKFDLPVAGIGKFSWRTEAGHFLNHKNMRFVDYQHFRGNQTFFAQNGKQWRSFQLLPYYEHSTMDYFVQTHFEHHFNGFLWNKLPGLKKLGFETILGVHHLYTPEKGNHLEFNFGIDRIGWKLFRIIRIDAVMAIRENKTPDWGGVISFNFSL</sequence>
<dbReference type="STRING" id="984262.SGRA_0068"/>